<evidence type="ECO:0000313" key="3">
    <source>
        <dbReference type="Proteomes" id="UP000015106"/>
    </source>
</evidence>
<dbReference type="Gramene" id="TuG1812G0500003285.01.T01">
    <property type="protein sequence ID" value="TuG1812G0500003285.01.T01"/>
    <property type="gene ID" value="TuG1812G0500003285.01"/>
</dbReference>
<proteinExistence type="predicted"/>
<sequence>MTSTLFFWKELFAFLVPTHWNSWVPLNCKIFICLASQHRVWTSDRQVRRGLQDHILPCFL</sequence>
<dbReference type="AlphaFoldDB" id="A0A8R7QH62"/>
<evidence type="ECO:0000313" key="2">
    <source>
        <dbReference type="EnsemblPlants" id="TuG1812G0500003285.01.T01"/>
    </source>
</evidence>
<keyword evidence="1" id="KW-0732">Signal</keyword>
<reference evidence="3" key="1">
    <citation type="journal article" date="2013" name="Nature">
        <title>Draft genome of the wheat A-genome progenitor Triticum urartu.</title>
        <authorList>
            <person name="Ling H.Q."/>
            <person name="Zhao S."/>
            <person name="Liu D."/>
            <person name="Wang J."/>
            <person name="Sun H."/>
            <person name="Zhang C."/>
            <person name="Fan H."/>
            <person name="Li D."/>
            <person name="Dong L."/>
            <person name="Tao Y."/>
            <person name="Gao C."/>
            <person name="Wu H."/>
            <person name="Li Y."/>
            <person name="Cui Y."/>
            <person name="Guo X."/>
            <person name="Zheng S."/>
            <person name="Wang B."/>
            <person name="Yu K."/>
            <person name="Liang Q."/>
            <person name="Yang W."/>
            <person name="Lou X."/>
            <person name="Chen J."/>
            <person name="Feng M."/>
            <person name="Jian J."/>
            <person name="Zhang X."/>
            <person name="Luo G."/>
            <person name="Jiang Y."/>
            <person name="Liu J."/>
            <person name="Wang Z."/>
            <person name="Sha Y."/>
            <person name="Zhang B."/>
            <person name="Wu H."/>
            <person name="Tang D."/>
            <person name="Shen Q."/>
            <person name="Xue P."/>
            <person name="Zou S."/>
            <person name="Wang X."/>
            <person name="Liu X."/>
            <person name="Wang F."/>
            <person name="Yang Y."/>
            <person name="An X."/>
            <person name="Dong Z."/>
            <person name="Zhang K."/>
            <person name="Zhang X."/>
            <person name="Luo M.C."/>
            <person name="Dvorak J."/>
            <person name="Tong Y."/>
            <person name="Wang J."/>
            <person name="Yang H."/>
            <person name="Li Z."/>
            <person name="Wang D."/>
            <person name="Zhang A."/>
            <person name="Wang J."/>
        </authorList>
    </citation>
    <scope>NUCLEOTIDE SEQUENCE</scope>
    <source>
        <strain evidence="3">cv. G1812</strain>
    </source>
</reference>
<keyword evidence="3" id="KW-1185">Reference proteome</keyword>
<feature type="signal peptide" evidence="1">
    <location>
        <begin position="1"/>
        <end position="20"/>
    </location>
</feature>
<evidence type="ECO:0000256" key="1">
    <source>
        <dbReference type="SAM" id="SignalP"/>
    </source>
</evidence>
<feature type="chain" id="PRO_5035838456" evidence="1">
    <location>
        <begin position="21"/>
        <end position="60"/>
    </location>
</feature>
<reference evidence="2" key="3">
    <citation type="submission" date="2022-06" db="UniProtKB">
        <authorList>
            <consortium name="EnsemblPlants"/>
        </authorList>
    </citation>
    <scope>IDENTIFICATION</scope>
</reference>
<dbReference type="EnsemblPlants" id="TuG1812G0500003285.01.T01">
    <property type="protein sequence ID" value="TuG1812G0500003285.01.T01"/>
    <property type="gene ID" value="TuG1812G0500003285.01"/>
</dbReference>
<name>A0A8R7QH62_TRIUA</name>
<reference evidence="2" key="2">
    <citation type="submission" date="2018-03" db="EMBL/GenBank/DDBJ databases">
        <title>The Triticum urartu genome reveals the dynamic nature of wheat genome evolution.</title>
        <authorList>
            <person name="Ling H."/>
            <person name="Ma B."/>
            <person name="Shi X."/>
            <person name="Liu H."/>
            <person name="Dong L."/>
            <person name="Sun H."/>
            <person name="Cao Y."/>
            <person name="Gao Q."/>
            <person name="Zheng S."/>
            <person name="Li Y."/>
            <person name="Yu Y."/>
            <person name="Du H."/>
            <person name="Qi M."/>
            <person name="Li Y."/>
            <person name="Yu H."/>
            <person name="Cui Y."/>
            <person name="Wang N."/>
            <person name="Chen C."/>
            <person name="Wu H."/>
            <person name="Zhao Y."/>
            <person name="Zhang J."/>
            <person name="Li Y."/>
            <person name="Zhou W."/>
            <person name="Zhang B."/>
            <person name="Hu W."/>
            <person name="Eijk M."/>
            <person name="Tang J."/>
            <person name="Witsenboer H."/>
            <person name="Zhao S."/>
            <person name="Li Z."/>
            <person name="Zhang A."/>
            <person name="Wang D."/>
            <person name="Liang C."/>
        </authorList>
    </citation>
    <scope>NUCLEOTIDE SEQUENCE [LARGE SCALE GENOMIC DNA]</scope>
    <source>
        <strain evidence="2">cv. G1812</strain>
    </source>
</reference>
<organism evidence="2 3">
    <name type="scientific">Triticum urartu</name>
    <name type="common">Red wild einkorn</name>
    <name type="synonym">Crithodium urartu</name>
    <dbReference type="NCBI Taxonomy" id="4572"/>
    <lineage>
        <taxon>Eukaryota</taxon>
        <taxon>Viridiplantae</taxon>
        <taxon>Streptophyta</taxon>
        <taxon>Embryophyta</taxon>
        <taxon>Tracheophyta</taxon>
        <taxon>Spermatophyta</taxon>
        <taxon>Magnoliopsida</taxon>
        <taxon>Liliopsida</taxon>
        <taxon>Poales</taxon>
        <taxon>Poaceae</taxon>
        <taxon>BOP clade</taxon>
        <taxon>Pooideae</taxon>
        <taxon>Triticodae</taxon>
        <taxon>Triticeae</taxon>
        <taxon>Triticinae</taxon>
        <taxon>Triticum</taxon>
    </lineage>
</organism>
<protein>
    <submittedName>
        <fullName evidence="2">Uncharacterized protein</fullName>
    </submittedName>
</protein>
<dbReference type="Proteomes" id="UP000015106">
    <property type="component" value="Chromosome 5"/>
</dbReference>
<accession>A0A8R7QH62</accession>